<dbReference type="InterPro" id="IPR008173">
    <property type="entry name" value="Adenylyl_cyclase_CyaB"/>
</dbReference>
<dbReference type="CDD" id="cd07890">
    <property type="entry name" value="CYTH-like_AC_IV-like"/>
    <property type="match status" value="1"/>
</dbReference>
<dbReference type="PANTHER" id="PTHR21028">
    <property type="entry name" value="SI:CH211-156B7.4"/>
    <property type="match status" value="1"/>
</dbReference>
<sequence>MRNVEIKAVVKQDLDDLISKVEQLSETPQVKIEQHDTFFKAIDGRLKLRKFEDGTGELIFYKRPNIPGPKLSTYNKIELKANTVEPMTDLLSQSNGVVGVVKKTRLLYTIKQNRIHIDKVEGLGNFMEVECIMQEKDEKSDYITFIAQLMNTLDIKQSDYIENAYIDLLNL</sequence>
<dbReference type="EMBL" id="JADYXP020000001">
    <property type="protein sequence ID" value="KAL0134777.1"/>
    <property type="molecule type" value="Genomic_DNA"/>
</dbReference>
<feature type="domain" description="CYTH" evidence="1">
    <location>
        <begin position="1"/>
        <end position="171"/>
    </location>
</feature>
<proteinExistence type="predicted"/>
<evidence type="ECO:0000313" key="3">
    <source>
        <dbReference type="Proteomes" id="UP001430953"/>
    </source>
</evidence>
<protein>
    <recommendedName>
        <fullName evidence="1">CYTH domain-containing protein</fullName>
    </recommendedName>
</protein>
<dbReference type="Proteomes" id="UP001430953">
    <property type="component" value="Unassembled WGS sequence"/>
</dbReference>
<organism evidence="2 3">
    <name type="scientific">Cardiocondyla obscurior</name>
    <dbReference type="NCBI Taxonomy" id="286306"/>
    <lineage>
        <taxon>Eukaryota</taxon>
        <taxon>Metazoa</taxon>
        <taxon>Ecdysozoa</taxon>
        <taxon>Arthropoda</taxon>
        <taxon>Hexapoda</taxon>
        <taxon>Insecta</taxon>
        <taxon>Pterygota</taxon>
        <taxon>Neoptera</taxon>
        <taxon>Endopterygota</taxon>
        <taxon>Hymenoptera</taxon>
        <taxon>Apocrita</taxon>
        <taxon>Aculeata</taxon>
        <taxon>Formicoidea</taxon>
        <taxon>Formicidae</taxon>
        <taxon>Myrmicinae</taxon>
        <taxon>Cardiocondyla</taxon>
    </lineage>
</organism>
<dbReference type="SUPFAM" id="SSF55154">
    <property type="entry name" value="CYTH-like phosphatases"/>
    <property type="match status" value="1"/>
</dbReference>
<comment type="caution">
    <text evidence="2">The sequence shown here is derived from an EMBL/GenBank/DDBJ whole genome shotgun (WGS) entry which is preliminary data.</text>
</comment>
<accession>A0AAW2H5G8</accession>
<keyword evidence="3" id="KW-1185">Reference proteome</keyword>
<dbReference type="InterPro" id="IPR033469">
    <property type="entry name" value="CYTH-like_dom_sf"/>
</dbReference>
<dbReference type="SMART" id="SM01118">
    <property type="entry name" value="CYTH"/>
    <property type="match status" value="1"/>
</dbReference>
<reference evidence="2 3" key="1">
    <citation type="submission" date="2023-03" db="EMBL/GenBank/DDBJ databases">
        <title>High recombination rates correlate with genetic variation in Cardiocondyla obscurior ants.</title>
        <authorList>
            <person name="Errbii M."/>
        </authorList>
    </citation>
    <scope>NUCLEOTIDE SEQUENCE [LARGE SCALE GENOMIC DNA]</scope>
    <source>
        <strain evidence="2">Alpha-2009</strain>
        <tissue evidence="2">Whole body</tissue>
    </source>
</reference>
<dbReference type="NCBIfam" id="TIGR00318">
    <property type="entry name" value="cyaB"/>
    <property type="match status" value="1"/>
</dbReference>
<evidence type="ECO:0000313" key="2">
    <source>
        <dbReference type="EMBL" id="KAL0134777.1"/>
    </source>
</evidence>
<dbReference type="Gene3D" id="2.40.320.10">
    <property type="entry name" value="Hypothetical Protein Pfu-838710-001"/>
    <property type="match status" value="1"/>
</dbReference>
<dbReference type="InterPro" id="IPR023577">
    <property type="entry name" value="CYTH_domain"/>
</dbReference>
<gene>
    <name evidence="2" type="ORF">PUN28_001509</name>
</gene>
<dbReference type="PROSITE" id="PS51707">
    <property type="entry name" value="CYTH"/>
    <property type="match status" value="1"/>
</dbReference>
<dbReference type="PANTHER" id="PTHR21028:SF2">
    <property type="entry name" value="CYTH DOMAIN-CONTAINING PROTEIN"/>
    <property type="match status" value="1"/>
</dbReference>
<name>A0AAW2H5G8_9HYME</name>
<dbReference type="AlphaFoldDB" id="A0AAW2H5G8"/>
<dbReference type="Pfam" id="PF01928">
    <property type="entry name" value="CYTH"/>
    <property type="match status" value="1"/>
</dbReference>
<dbReference type="GO" id="GO:0016462">
    <property type="term" value="F:pyrophosphatase activity"/>
    <property type="evidence" value="ECO:0007669"/>
    <property type="project" value="UniProtKB-ARBA"/>
</dbReference>
<evidence type="ECO:0000259" key="1">
    <source>
        <dbReference type="PROSITE" id="PS51707"/>
    </source>
</evidence>